<accession>A0A444W7F1</accession>
<dbReference type="OrthoDB" id="745987at2"/>
<reference evidence="1 2" key="1">
    <citation type="submission" date="2014-12" db="EMBL/GenBank/DDBJ databases">
        <title>Genome sequence of Flavobacterium beibuense RSKm HC5.</title>
        <authorList>
            <person name="Kim J.F."/>
            <person name="Song J.Y."/>
            <person name="Kwak M.-J."/>
            <person name="Lee S.-W."/>
        </authorList>
    </citation>
    <scope>NUCLEOTIDE SEQUENCE [LARGE SCALE GENOMIC DNA]</scope>
    <source>
        <strain evidence="1 2">RSKm HC5</strain>
    </source>
</reference>
<name>A0A444W7F1_9FLAO</name>
<proteinExistence type="predicted"/>
<evidence type="ECO:0000313" key="1">
    <source>
        <dbReference type="EMBL" id="RYJ41815.1"/>
    </source>
</evidence>
<dbReference type="EMBL" id="JUIW01000009">
    <property type="protein sequence ID" value="RYJ41815.1"/>
    <property type="molecule type" value="Genomic_DNA"/>
</dbReference>
<comment type="caution">
    <text evidence="1">The sequence shown here is derived from an EMBL/GenBank/DDBJ whole genome shotgun (WGS) entry which is preliminary data.</text>
</comment>
<evidence type="ECO:0008006" key="3">
    <source>
        <dbReference type="Google" id="ProtNLM"/>
    </source>
</evidence>
<protein>
    <recommendedName>
        <fullName evidence="3">Glycosyl transferase family 2</fullName>
    </recommendedName>
</protein>
<dbReference type="RefSeq" id="WP_129751826.1">
    <property type="nucleotide sequence ID" value="NZ_JUIW01000009.1"/>
</dbReference>
<keyword evidence="2" id="KW-1185">Reference proteome</keyword>
<organism evidence="1 2">
    <name type="scientific">Flavobacterium beibuense</name>
    <dbReference type="NCBI Taxonomy" id="657326"/>
    <lineage>
        <taxon>Bacteria</taxon>
        <taxon>Pseudomonadati</taxon>
        <taxon>Bacteroidota</taxon>
        <taxon>Flavobacteriia</taxon>
        <taxon>Flavobacteriales</taxon>
        <taxon>Flavobacteriaceae</taxon>
        <taxon>Flavobacterium</taxon>
    </lineage>
</organism>
<gene>
    <name evidence="1" type="ORF">NU09_2740</name>
</gene>
<dbReference type="AlphaFoldDB" id="A0A444W7F1"/>
<sequence>MKNIHVGFLLSYDYEKLKLAIPPVYKGADRIFIALDENFNTWSGNKFEVDPSFFKWIEEFDVDNKIEFYKDNFYIPTLNAIQNDTRERHLLGLKMGIGNWLIQVDSDEYFIDFDRFVKKLRKYDSYLDNPEKHPIQFAGFHINLYKYLEDGLLYVNKPTKLLLATNYPNYKNAKNTKERIIYHDTFILHEGLARTEEELELKLANWGHMHEINMTFLDKWKMANKDNYHTIKDVFYLDPGIWKELGYLPTKSLTDLKEFVAKDENLQLSKTKLFFKNFGQWFKHSKIKKPGYKPYYEKYFND</sequence>
<dbReference type="Proteomes" id="UP000289775">
    <property type="component" value="Unassembled WGS sequence"/>
</dbReference>
<evidence type="ECO:0000313" key="2">
    <source>
        <dbReference type="Proteomes" id="UP000289775"/>
    </source>
</evidence>